<protein>
    <recommendedName>
        <fullName evidence="2">S-adenosylmethionine:diacylglycerol 3-amino-3-carboxypropyl transferase</fullName>
    </recommendedName>
</protein>
<gene>
    <name evidence="1" type="ORF">MNBD_GAMMA12-2392</name>
</gene>
<proteinExistence type="predicted"/>
<dbReference type="EMBL" id="UOFL01000205">
    <property type="protein sequence ID" value="VAW80802.1"/>
    <property type="molecule type" value="Genomic_DNA"/>
</dbReference>
<dbReference type="InterPro" id="IPR021829">
    <property type="entry name" value="DUF3419"/>
</dbReference>
<organism evidence="1">
    <name type="scientific">hydrothermal vent metagenome</name>
    <dbReference type="NCBI Taxonomy" id="652676"/>
    <lineage>
        <taxon>unclassified sequences</taxon>
        <taxon>metagenomes</taxon>
        <taxon>ecological metagenomes</taxon>
    </lineage>
</organism>
<name>A0A3B0YZV4_9ZZZZ</name>
<accession>A0A3B0YZV4</accession>
<reference evidence="1" key="1">
    <citation type="submission" date="2018-06" db="EMBL/GenBank/DDBJ databases">
        <authorList>
            <person name="Zhirakovskaya E."/>
        </authorList>
    </citation>
    <scope>NUCLEOTIDE SEQUENCE</scope>
</reference>
<dbReference type="Pfam" id="PF11899">
    <property type="entry name" value="DUF3419"/>
    <property type="match status" value="1"/>
</dbReference>
<evidence type="ECO:0000313" key="1">
    <source>
        <dbReference type="EMBL" id="VAW80802.1"/>
    </source>
</evidence>
<dbReference type="PANTHER" id="PTHR47473:SF1">
    <property type="entry name" value="METHYLTRANSFERASE DOMAIN-CONTAINING PROTEIN"/>
    <property type="match status" value="1"/>
</dbReference>
<dbReference type="PANTHER" id="PTHR47473">
    <property type="entry name" value="BTA1P"/>
    <property type="match status" value="1"/>
</dbReference>
<dbReference type="AlphaFoldDB" id="A0A3B0YZV4"/>
<sequence length="366" mass="42498">MAKTEIVDRADFSQIRYAQCWEDADILLEALDIRASDTCVSIASAGDNALAMLSKNPERVIALDMNPAQLACLELRVAAYKELNWQELLELMGSRASKQRLELYKRCRSLLSSDGQHFWDSKTNDIGQGIGAAGKFERYFQMFAKKIIPLIHNKKRIAQLLEGGDSQQRLDFYNYHWNNWRWRLLFKIFFSRFVMGRLGRDPEFFKYVEGSVASHILKNTRYALTELNPAQNPYLQWILTGTHGNALPYALREENFENIRDSLDRLEWALMPVEEYLENNPGTVIHKYNLSDIFEYMSDESYAALLTRLHAASTTGGRLAYWNMLVPRHRPENMADKLSSLDELSERLYKQDKAFFYSAFVVEEVR</sequence>
<evidence type="ECO:0008006" key="2">
    <source>
        <dbReference type="Google" id="ProtNLM"/>
    </source>
</evidence>